<dbReference type="Proteomes" id="UP000538292">
    <property type="component" value="Unassembled WGS sequence"/>
</dbReference>
<evidence type="ECO:0000313" key="5">
    <source>
        <dbReference type="EMBL" id="MBA4603689.1"/>
    </source>
</evidence>
<dbReference type="SUPFAM" id="SSF159672">
    <property type="entry name" value="CbiG N-terminal domain-like"/>
    <property type="match status" value="1"/>
</dbReference>
<dbReference type="Pfam" id="PF11761">
    <property type="entry name" value="CbiG_mid"/>
    <property type="match status" value="1"/>
</dbReference>
<dbReference type="PANTHER" id="PTHR37477">
    <property type="entry name" value="COBALT-PRECORRIN-5A HYDROLASE"/>
    <property type="match status" value="1"/>
</dbReference>
<organism evidence="5 6">
    <name type="scientific">Thermoactinomyces mirandus</name>
    <dbReference type="NCBI Taxonomy" id="2756294"/>
    <lineage>
        <taxon>Bacteria</taxon>
        <taxon>Bacillati</taxon>
        <taxon>Bacillota</taxon>
        <taxon>Bacilli</taxon>
        <taxon>Bacillales</taxon>
        <taxon>Thermoactinomycetaceae</taxon>
        <taxon>Thermoactinomyces</taxon>
    </lineage>
</organism>
<dbReference type="Pfam" id="PF11760">
    <property type="entry name" value="CbiG_N"/>
    <property type="match status" value="1"/>
</dbReference>
<keyword evidence="1" id="KW-0472">Membrane</keyword>
<dbReference type="GO" id="GO:0009236">
    <property type="term" value="P:cobalamin biosynthetic process"/>
    <property type="evidence" value="ECO:0007669"/>
    <property type="project" value="InterPro"/>
</dbReference>
<proteinExistence type="predicted"/>
<dbReference type="PANTHER" id="PTHR37477:SF1">
    <property type="entry name" value="COBALT-PRECORRIN-5A HYDROLASE"/>
    <property type="match status" value="1"/>
</dbReference>
<keyword evidence="1" id="KW-1133">Transmembrane helix</keyword>
<dbReference type="InterPro" id="IPR036518">
    <property type="entry name" value="CobE/GbiG_C_sf"/>
</dbReference>
<dbReference type="RefSeq" id="WP_181742162.1">
    <property type="nucleotide sequence ID" value="NZ_JACEOL010000065.1"/>
</dbReference>
<dbReference type="InterPro" id="IPR038029">
    <property type="entry name" value="GbiG_N_sf"/>
</dbReference>
<evidence type="ECO:0000259" key="4">
    <source>
        <dbReference type="Pfam" id="PF11761"/>
    </source>
</evidence>
<dbReference type="Gene3D" id="3.30.420.180">
    <property type="entry name" value="CobE/GbiG C-terminal domain"/>
    <property type="match status" value="1"/>
</dbReference>
<dbReference type="InterPro" id="IPR021744">
    <property type="entry name" value="CbiG_N"/>
</dbReference>
<accession>A0A7W1XUU5</accession>
<feature type="domain" description="CobE/GbiG C-terminal" evidence="2">
    <location>
        <begin position="240"/>
        <end position="357"/>
    </location>
</feature>
<reference evidence="5 6" key="1">
    <citation type="submission" date="2020-07" db="EMBL/GenBank/DDBJ databases">
        <title>Thermoactinomyces phylogeny.</title>
        <authorList>
            <person name="Dunlap C."/>
        </authorList>
    </citation>
    <scope>NUCLEOTIDE SEQUENCE [LARGE SCALE GENOMIC DNA]</scope>
    <source>
        <strain evidence="5 6">AMNI-1</strain>
    </source>
</reference>
<keyword evidence="1" id="KW-0812">Transmembrane</keyword>
<dbReference type="SUPFAM" id="SSF159664">
    <property type="entry name" value="CobE/GbiG C-terminal domain-like"/>
    <property type="match status" value="1"/>
</dbReference>
<dbReference type="Pfam" id="PF01890">
    <property type="entry name" value="CbiG_C"/>
    <property type="match status" value="1"/>
</dbReference>
<evidence type="ECO:0000259" key="2">
    <source>
        <dbReference type="Pfam" id="PF01890"/>
    </source>
</evidence>
<dbReference type="InterPro" id="IPR021745">
    <property type="entry name" value="CbiG_mid"/>
</dbReference>
<dbReference type="InterPro" id="IPR002750">
    <property type="entry name" value="CobE/GbiG_C"/>
</dbReference>
<feature type="domain" description="Cobalamin biosynthesis central region" evidence="4">
    <location>
        <begin position="142"/>
        <end position="237"/>
    </location>
</feature>
<dbReference type="AlphaFoldDB" id="A0A7W1XUU5"/>
<gene>
    <name evidence="5" type="ORF">H2C83_15585</name>
</gene>
<evidence type="ECO:0000256" key="1">
    <source>
        <dbReference type="SAM" id="Phobius"/>
    </source>
</evidence>
<dbReference type="Gene3D" id="3.40.50.11220">
    <property type="match status" value="1"/>
</dbReference>
<comment type="caution">
    <text evidence="5">The sequence shown here is derived from an EMBL/GenBank/DDBJ whole genome shotgun (WGS) entry which is preliminary data.</text>
</comment>
<name>A0A7W1XUU5_9BACL</name>
<keyword evidence="6" id="KW-1185">Reference proteome</keyword>
<protein>
    <submittedName>
        <fullName evidence="5">Cobalamin biosynthesis protein</fullName>
    </submittedName>
</protein>
<sequence>MSQTLAVVAITRHGVEMARRLVRELPGSVLFYPDKFARSDEEKRGIVLFSGSVRQILPDLFWRYNGLIFFISLGAVVRLIAPLLKDKKTDPAVVVIDDRGEQVISVLSGHLGGANQLTRRLAQILDARPVITTASDVQETIPVDLFGSQFGWELENFERVTPVSAAVVNEERVLIIQESGEPGWWTSDRPLPDHIQVVSSTSEAWEREFDAALVVTHRSLSLAEAGRFLQNGVLYRPKVLVIGIGCNRGTALEELEQVVTETFAERNLSIKSVRNLATIDLKKDEPGLVALSRKYDWRMDVYSSAELNTVPLSNPSTTVYRYTGAYGVSEPAALLSSGAKELLLPKKKSGNVTISVALVPHPPLRGVRENE</sequence>
<dbReference type="InterPro" id="IPR052553">
    <property type="entry name" value="CbiG_hydrolase"/>
</dbReference>
<feature type="domain" description="Cobalamin synthesis G N-terminal" evidence="3">
    <location>
        <begin position="57"/>
        <end position="136"/>
    </location>
</feature>
<evidence type="ECO:0000313" key="6">
    <source>
        <dbReference type="Proteomes" id="UP000538292"/>
    </source>
</evidence>
<dbReference type="EMBL" id="JACEOL010000065">
    <property type="protein sequence ID" value="MBA4603689.1"/>
    <property type="molecule type" value="Genomic_DNA"/>
</dbReference>
<feature type="transmembrane region" description="Helical" evidence="1">
    <location>
        <begin position="61"/>
        <end position="81"/>
    </location>
</feature>
<evidence type="ECO:0000259" key="3">
    <source>
        <dbReference type="Pfam" id="PF11760"/>
    </source>
</evidence>